<evidence type="ECO:0000313" key="3">
    <source>
        <dbReference type="Proteomes" id="UP001159428"/>
    </source>
</evidence>
<gene>
    <name evidence="2" type="ORF">PMEA_00002610</name>
</gene>
<dbReference type="PROSITE" id="PS50164">
    <property type="entry name" value="GIY_YIG"/>
    <property type="match status" value="1"/>
</dbReference>
<dbReference type="AlphaFoldDB" id="A0AAU9WDW8"/>
<keyword evidence="3" id="KW-1185">Reference proteome</keyword>
<protein>
    <recommendedName>
        <fullName evidence="1">GIY-YIG domain-containing protein</fullName>
    </recommendedName>
</protein>
<accession>A0AAU9WDW8</accession>
<dbReference type="EMBL" id="CALNXJ010000011">
    <property type="protein sequence ID" value="CAH3108574.1"/>
    <property type="molecule type" value="Genomic_DNA"/>
</dbReference>
<evidence type="ECO:0000259" key="1">
    <source>
        <dbReference type="PROSITE" id="PS50164"/>
    </source>
</evidence>
<sequence>MFGVKDTIRCKLRTCVVYRFLCADCNACYVGETSQHLSTRVREHLVSDRTSYIFGHLHNSPQCRTLCSDKRFNSLDHASRTFQLKIKEAIHIRWEKPTLNP</sequence>
<organism evidence="2 3">
    <name type="scientific">Pocillopora meandrina</name>
    <dbReference type="NCBI Taxonomy" id="46732"/>
    <lineage>
        <taxon>Eukaryota</taxon>
        <taxon>Metazoa</taxon>
        <taxon>Cnidaria</taxon>
        <taxon>Anthozoa</taxon>
        <taxon>Hexacorallia</taxon>
        <taxon>Scleractinia</taxon>
        <taxon>Astrocoeniina</taxon>
        <taxon>Pocilloporidae</taxon>
        <taxon>Pocillopora</taxon>
    </lineage>
</organism>
<dbReference type="Proteomes" id="UP001159428">
    <property type="component" value="Unassembled WGS sequence"/>
</dbReference>
<dbReference type="InterPro" id="IPR000305">
    <property type="entry name" value="GIY-YIG_endonuc"/>
</dbReference>
<proteinExistence type="predicted"/>
<feature type="domain" description="GIY-YIG" evidence="1">
    <location>
        <begin position="13"/>
        <end position="101"/>
    </location>
</feature>
<evidence type="ECO:0000313" key="2">
    <source>
        <dbReference type="EMBL" id="CAH3108574.1"/>
    </source>
</evidence>
<comment type="caution">
    <text evidence="2">The sequence shown here is derived from an EMBL/GenBank/DDBJ whole genome shotgun (WGS) entry which is preliminary data.</text>
</comment>
<name>A0AAU9WDW8_9CNID</name>
<reference evidence="2 3" key="1">
    <citation type="submission" date="2022-05" db="EMBL/GenBank/DDBJ databases">
        <authorList>
            <consortium name="Genoscope - CEA"/>
            <person name="William W."/>
        </authorList>
    </citation>
    <scope>NUCLEOTIDE SEQUENCE [LARGE SCALE GENOMIC DNA]</scope>
</reference>